<proteinExistence type="inferred from homology"/>
<dbReference type="Gene3D" id="4.10.81.10">
    <property type="entry name" value="Cytochrome c oxidase, subunit 8"/>
    <property type="match status" value="1"/>
</dbReference>
<keyword evidence="6" id="KW-0809">Transit peptide</keyword>
<keyword evidence="9 10" id="KW-0472">Membrane</keyword>
<evidence type="ECO:0000256" key="6">
    <source>
        <dbReference type="ARBA" id="ARBA00022946"/>
    </source>
</evidence>
<accession>A0ABR0YYI9</accession>
<evidence type="ECO:0000256" key="10">
    <source>
        <dbReference type="SAM" id="Phobius"/>
    </source>
</evidence>
<feature type="transmembrane region" description="Helical" evidence="10">
    <location>
        <begin position="43"/>
        <end position="62"/>
    </location>
</feature>
<evidence type="ECO:0000256" key="3">
    <source>
        <dbReference type="ARBA" id="ARBA00010117"/>
    </source>
</evidence>
<comment type="similarity">
    <text evidence="3">Belongs to the cytochrome c oxidase VIII family.</text>
</comment>
<reference evidence="11 12" key="1">
    <citation type="submission" date="2021-05" db="EMBL/GenBank/DDBJ databases">
        <authorList>
            <person name="Zahm M."/>
            <person name="Klopp C."/>
            <person name="Cabau C."/>
            <person name="Kuhl H."/>
            <person name="Suciu R."/>
            <person name="Ciorpac M."/>
            <person name="Holostenco D."/>
            <person name="Gessner J."/>
            <person name="Wuertz S."/>
            <person name="Hohne C."/>
            <person name="Stock M."/>
            <person name="Gislard M."/>
            <person name="Lluch J."/>
            <person name="Milhes M."/>
            <person name="Lampietro C."/>
            <person name="Lopez Roques C."/>
            <person name="Donnadieu C."/>
            <person name="Du K."/>
            <person name="Schartl M."/>
            <person name="Guiguen Y."/>
        </authorList>
    </citation>
    <scope>NUCLEOTIDE SEQUENCE [LARGE SCALE GENOMIC DNA]</scope>
    <source>
        <strain evidence="11">Hh-F2</strain>
        <tissue evidence="11">Blood</tissue>
    </source>
</reference>
<evidence type="ECO:0000256" key="5">
    <source>
        <dbReference type="ARBA" id="ARBA00022792"/>
    </source>
</evidence>
<keyword evidence="12" id="KW-1185">Reference proteome</keyword>
<dbReference type="InterPro" id="IPR003205">
    <property type="entry name" value="Cyt_c_oxidase_su8"/>
</dbReference>
<name>A0ABR0YYI9_HUSHU</name>
<evidence type="ECO:0000256" key="7">
    <source>
        <dbReference type="ARBA" id="ARBA00022989"/>
    </source>
</evidence>
<dbReference type="Pfam" id="PF02285">
    <property type="entry name" value="COX8"/>
    <property type="match status" value="1"/>
</dbReference>
<evidence type="ECO:0000256" key="8">
    <source>
        <dbReference type="ARBA" id="ARBA00023128"/>
    </source>
</evidence>
<organism evidence="11 12">
    <name type="scientific">Huso huso</name>
    <name type="common">Beluga</name>
    <name type="synonym">Acipenser huso</name>
    <dbReference type="NCBI Taxonomy" id="61971"/>
    <lineage>
        <taxon>Eukaryota</taxon>
        <taxon>Metazoa</taxon>
        <taxon>Chordata</taxon>
        <taxon>Craniata</taxon>
        <taxon>Vertebrata</taxon>
        <taxon>Euteleostomi</taxon>
        <taxon>Actinopterygii</taxon>
        <taxon>Chondrostei</taxon>
        <taxon>Acipenseriformes</taxon>
        <taxon>Acipenseridae</taxon>
        <taxon>Huso</taxon>
    </lineage>
</organism>
<evidence type="ECO:0000256" key="2">
    <source>
        <dbReference type="ARBA" id="ARBA00004673"/>
    </source>
</evidence>
<dbReference type="SUPFAM" id="SSF81431">
    <property type="entry name" value="Mitochondrial cytochrome c oxidase subunit VIIIb (aka IX)"/>
    <property type="match status" value="1"/>
</dbReference>
<gene>
    <name evidence="11" type="ORF">HHUSO_G21195</name>
</gene>
<evidence type="ECO:0000313" key="12">
    <source>
        <dbReference type="Proteomes" id="UP001369086"/>
    </source>
</evidence>
<protein>
    <submittedName>
        <fullName evidence="11">Cytochrome c oxidase subunit 8A</fullName>
    </submittedName>
</protein>
<evidence type="ECO:0000256" key="1">
    <source>
        <dbReference type="ARBA" id="ARBA00004434"/>
    </source>
</evidence>
<sequence>MSALLRGILSARSAQLMRGHGIVQRANLYAKPAKENIGTAETAVGFVVFTVALLGPAGWVLANLENYKKRD</sequence>
<keyword evidence="8" id="KW-0496">Mitochondrion</keyword>
<dbReference type="CDD" id="cd00930">
    <property type="entry name" value="Cyt_c_Oxidase_VIII"/>
    <property type="match status" value="1"/>
</dbReference>
<evidence type="ECO:0000256" key="9">
    <source>
        <dbReference type="ARBA" id="ARBA00023136"/>
    </source>
</evidence>
<keyword evidence="4 10" id="KW-0812">Transmembrane</keyword>
<evidence type="ECO:0000256" key="4">
    <source>
        <dbReference type="ARBA" id="ARBA00022692"/>
    </source>
</evidence>
<dbReference type="EMBL" id="JAHFZB010000020">
    <property type="protein sequence ID" value="KAK6477642.1"/>
    <property type="molecule type" value="Genomic_DNA"/>
</dbReference>
<comment type="caution">
    <text evidence="11">The sequence shown here is derived from an EMBL/GenBank/DDBJ whole genome shotgun (WGS) entry which is preliminary data.</text>
</comment>
<comment type="subcellular location">
    <subcellularLocation>
        <location evidence="1">Mitochondrion inner membrane</location>
        <topology evidence="1">Single-pass membrane protein</topology>
    </subcellularLocation>
</comment>
<dbReference type="PANTHER" id="PTHR16717">
    <property type="entry name" value="CYTOCHROME C OXIDASE POLYPEPTIDE VIII"/>
    <property type="match status" value="1"/>
</dbReference>
<dbReference type="Proteomes" id="UP001369086">
    <property type="component" value="Unassembled WGS sequence"/>
</dbReference>
<dbReference type="PANTHER" id="PTHR16717:SF8">
    <property type="entry name" value="CYTOCHROME C OXIDASE SUBUNIT 8A"/>
    <property type="match status" value="1"/>
</dbReference>
<dbReference type="InterPro" id="IPR036548">
    <property type="entry name" value="Cyt_c_oxidase_su8_sf"/>
</dbReference>
<evidence type="ECO:0000313" key="11">
    <source>
        <dbReference type="EMBL" id="KAK6477642.1"/>
    </source>
</evidence>
<comment type="pathway">
    <text evidence="2">Energy metabolism; oxidative phosphorylation.</text>
</comment>
<keyword evidence="5" id="KW-0999">Mitochondrion inner membrane</keyword>
<keyword evidence="7 10" id="KW-1133">Transmembrane helix</keyword>